<gene>
    <name evidence="3" type="ORF">FHX71_005100</name>
</gene>
<sequence length="254" mass="29108">MSWPPSKVSKLEHGSQTPSADDVRAWCRATGSERETEGVLLALDTLQTRHQEWQRVMRAGLAQVQESVARREMDVRRFRSFQPTFVPGLLQTPDYARTRMEQNALMWGKRADIDEGVVARMRRQEVLYDGARSFHFVLTEAVLLYTVCPPEVMLAQIDRLLSLSMLSNVRLGLIPFGKPFTIAPAHGFALLDERLVTFETLSAELNLAQPQEIEHYGKVFDAMALTADYDRKLRAHLHRVAEQIEQGRREFEKE</sequence>
<evidence type="ECO:0000256" key="1">
    <source>
        <dbReference type="SAM" id="MobiDB-lite"/>
    </source>
</evidence>
<dbReference type="EMBL" id="JACGWV010000003">
    <property type="protein sequence ID" value="MBA8811093.1"/>
    <property type="molecule type" value="Genomic_DNA"/>
</dbReference>
<name>A0A7W3PGL4_9MICO</name>
<keyword evidence="4" id="KW-1185">Reference proteome</keyword>
<feature type="domain" description="DUF5753" evidence="2">
    <location>
        <begin position="67"/>
        <end position="229"/>
    </location>
</feature>
<proteinExistence type="predicted"/>
<dbReference type="Proteomes" id="UP000540568">
    <property type="component" value="Unassembled WGS sequence"/>
</dbReference>
<evidence type="ECO:0000313" key="3">
    <source>
        <dbReference type="EMBL" id="MBA8811093.1"/>
    </source>
</evidence>
<feature type="region of interest" description="Disordered" evidence="1">
    <location>
        <begin position="1"/>
        <end position="22"/>
    </location>
</feature>
<comment type="caution">
    <text evidence="3">The sequence shown here is derived from an EMBL/GenBank/DDBJ whole genome shotgun (WGS) entry which is preliminary data.</text>
</comment>
<dbReference type="AlphaFoldDB" id="A0A7W3PGL4"/>
<evidence type="ECO:0000259" key="2">
    <source>
        <dbReference type="Pfam" id="PF19054"/>
    </source>
</evidence>
<organism evidence="3 4">
    <name type="scientific">Promicromonospora sukumoe</name>
    <dbReference type="NCBI Taxonomy" id="88382"/>
    <lineage>
        <taxon>Bacteria</taxon>
        <taxon>Bacillati</taxon>
        <taxon>Actinomycetota</taxon>
        <taxon>Actinomycetes</taxon>
        <taxon>Micrococcales</taxon>
        <taxon>Promicromonosporaceae</taxon>
        <taxon>Promicromonospora</taxon>
    </lineage>
</organism>
<dbReference type="InterPro" id="IPR043917">
    <property type="entry name" value="DUF5753"/>
</dbReference>
<accession>A0A7W3PGL4</accession>
<protein>
    <recommendedName>
        <fullName evidence="2">DUF5753 domain-containing protein</fullName>
    </recommendedName>
</protein>
<dbReference type="Pfam" id="PF19054">
    <property type="entry name" value="DUF5753"/>
    <property type="match status" value="1"/>
</dbReference>
<evidence type="ECO:0000313" key="4">
    <source>
        <dbReference type="Proteomes" id="UP000540568"/>
    </source>
</evidence>
<reference evidence="3 4" key="1">
    <citation type="submission" date="2020-07" db="EMBL/GenBank/DDBJ databases">
        <title>Sequencing the genomes of 1000 actinobacteria strains.</title>
        <authorList>
            <person name="Klenk H.-P."/>
        </authorList>
    </citation>
    <scope>NUCLEOTIDE SEQUENCE [LARGE SCALE GENOMIC DNA]</scope>
    <source>
        <strain evidence="3 4">DSM 44121</strain>
    </source>
</reference>